<dbReference type="AlphaFoldDB" id="A0A540UUK4"/>
<evidence type="ECO:0000313" key="2">
    <source>
        <dbReference type="Proteomes" id="UP000315224"/>
    </source>
</evidence>
<proteinExistence type="predicted"/>
<reference evidence="1 2" key="1">
    <citation type="submission" date="2019-06" db="EMBL/GenBank/DDBJ databases">
        <title>Comprehensive assessment of Oxford Nanopore MinION sequencing for bacterial characterization and routine diagnosis.</title>
        <authorList>
            <person name="Tan S."/>
            <person name="Dvorak C.M.T."/>
            <person name="Gebhart C."/>
            <person name="Estrada A."/>
            <person name="Marthaler D.G."/>
            <person name="Murtaugh M.P."/>
        </authorList>
    </citation>
    <scope>NUCLEOTIDE SEQUENCE [LARGE SCALE GENOMIC DNA]</scope>
    <source>
        <strain evidence="1 2">2017UMN1435.21</strain>
    </source>
</reference>
<accession>A0A540UUK4</accession>
<dbReference type="InterPro" id="IPR008489">
    <property type="entry name" value="DUF771"/>
</dbReference>
<dbReference type="EMBL" id="VIEK01000010">
    <property type="protein sequence ID" value="TQE88174.1"/>
    <property type="molecule type" value="Genomic_DNA"/>
</dbReference>
<dbReference type="Pfam" id="PF05595">
    <property type="entry name" value="DUF771"/>
    <property type="match status" value="1"/>
</dbReference>
<dbReference type="RefSeq" id="WP_141600352.1">
    <property type="nucleotide sequence ID" value="NZ_VIEK01000010.1"/>
</dbReference>
<sequence length="125" mass="14919">MDTITVQLENIVIKLPDTHLIVAKKDYQKLQEQAYKGQYWTLSDVLSLLSVSRPWLLDNVLYKPEIRSQIDIDRNTEGFVKYPQNQGERYFFLASKTKEYFEKNFKDILNKYDMITEIISWLSFL</sequence>
<dbReference type="Proteomes" id="UP000315224">
    <property type="component" value="Unassembled WGS sequence"/>
</dbReference>
<gene>
    <name evidence="1" type="ORF">FH692_06940</name>
</gene>
<comment type="caution">
    <text evidence="1">The sequence shown here is derived from an EMBL/GenBank/DDBJ whole genome shotgun (WGS) entry which is preliminary data.</text>
</comment>
<name>A0A540UUK4_STRSU</name>
<evidence type="ECO:0000313" key="1">
    <source>
        <dbReference type="EMBL" id="TQE88174.1"/>
    </source>
</evidence>
<organism evidence="1 2">
    <name type="scientific">Streptococcus suis</name>
    <dbReference type="NCBI Taxonomy" id="1307"/>
    <lineage>
        <taxon>Bacteria</taxon>
        <taxon>Bacillati</taxon>
        <taxon>Bacillota</taxon>
        <taxon>Bacilli</taxon>
        <taxon>Lactobacillales</taxon>
        <taxon>Streptococcaceae</taxon>
        <taxon>Streptococcus</taxon>
    </lineage>
</organism>
<protein>
    <submittedName>
        <fullName evidence="1">DUF771 domain-containing protein</fullName>
    </submittedName>
</protein>